<keyword evidence="3" id="KW-1185">Reference proteome</keyword>
<evidence type="ECO:0000313" key="3">
    <source>
        <dbReference type="Proteomes" id="UP000030655"/>
    </source>
</evidence>
<feature type="compositionally biased region" description="Basic and acidic residues" evidence="1">
    <location>
        <begin position="848"/>
        <end position="859"/>
    </location>
</feature>
<evidence type="ECO:0000313" key="2">
    <source>
        <dbReference type="EMBL" id="KCZ80627.1"/>
    </source>
</evidence>
<sequence>MVPDQEKNDEKELYLAFCPKCKLNERDRKNGKCLCVKREEETIAKNSENNATTKNSNSKETDNKLTVNTSDLQKSAKNGELNSLKKADKTMIKDFTEEIGSVYKLSKIDTTGDICLSRSNESTLKDDSLKPKDSSFEDKLKNAIEEPQDDINSELISQIGDKICGLVEKQNLDDSKGYDVFIFDKDGNIGTYELSRIEENDEKPSNLPEQVLKELGYKKDDKPENAYKGDNVEVIFGNPLTNPGKVTWKFKSQSYFEESFDFDAYEKERRREILLNLAKEAEDNPEEMFCLCRGVELTPIRVPEIELQLCACCKADEQKIVNKGKNTSCIICDSESQEYRCGHMPKENIPVNIQCDDNKICQISENPEIREIKDKNKTNICRKCGRLVLAKKNIGEQKELHPCTYCLKIGDDCDAICCYTEEEKRMKKIICGEVSKITESKISSIISKSETSRILPLENVSETREKSKTKSLSMKLPAQSSIISTQKVDNDKTLKEKSKTSESSKDLSRSLTLSSSSKNDRSDTNKSSKELSKKSSKHNTFSTISGTGVTDKSKSPQKEIEDLKSKSSGTKVSTPLGGIKLPTQSSILSTQKVTKDESKSSKNEIEIVMLSKASSDKSNISKKESIISKKDKESKSAIFSGSTITFEEVPHKELTVHRSIEHSLSRIIIAEEERMENEMKSTGIKKVSEPVKIVGEKSSLTNKSKKNLTTTTSKISESESKEEKKDSRSSDNSTAKSIKTVKISVKPEDISSAKKSYAESKKSIAEESAKKLKEAGESTSVRIEGEIIKSLFNENEIPKPKNPIYITNFKGSKISLNPEGKVARLIHFFEQLMEKNRKKRQLMSNSQERSDGSKSDVKNSKISKKK</sequence>
<feature type="compositionally biased region" description="Basic and acidic residues" evidence="1">
    <location>
        <begin position="518"/>
        <end position="533"/>
    </location>
</feature>
<dbReference type="EMBL" id="KK365170">
    <property type="protein sequence ID" value="KCZ80627.1"/>
    <property type="molecule type" value="Genomic_DNA"/>
</dbReference>
<reference evidence="3" key="1">
    <citation type="submission" date="2013-02" db="EMBL/GenBank/DDBJ databases">
        <authorList>
            <consortium name="The Broad Institute Genome Sequencing Platform"/>
            <person name="Cuomo C."/>
            <person name="Becnel J."/>
            <person name="Sanscrainte N."/>
            <person name="Walker B."/>
            <person name="Young S.K."/>
            <person name="Zeng Q."/>
            <person name="Gargeya S."/>
            <person name="Fitzgerald M."/>
            <person name="Haas B."/>
            <person name="Abouelleil A."/>
            <person name="Alvarado L."/>
            <person name="Arachchi H.M."/>
            <person name="Berlin A.M."/>
            <person name="Chapman S.B."/>
            <person name="Dewar J."/>
            <person name="Goldberg J."/>
            <person name="Griggs A."/>
            <person name="Gujja S."/>
            <person name="Hansen M."/>
            <person name="Howarth C."/>
            <person name="Imamovic A."/>
            <person name="Larimer J."/>
            <person name="McCowan C."/>
            <person name="Murphy C."/>
            <person name="Neiman D."/>
            <person name="Pearson M."/>
            <person name="Priest M."/>
            <person name="Roberts A."/>
            <person name="Saif S."/>
            <person name="Shea T."/>
            <person name="Sisk P."/>
            <person name="Sykes S."/>
            <person name="Wortman J."/>
            <person name="Nusbaum C."/>
            <person name="Birren B."/>
        </authorList>
    </citation>
    <scope>NUCLEOTIDE SEQUENCE [LARGE SCALE GENOMIC DNA]</scope>
    <source>
        <strain evidence="3">PRA339</strain>
    </source>
</reference>
<organism evidence="2 3">
    <name type="scientific">Anncaliia algerae PRA339</name>
    <dbReference type="NCBI Taxonomy" id="1288291"/>
    <lineage>
        <taxon>Eukaryota</taxon>
        <taxon>Fungi</taxon>
        <taxon>Fungi incertae sedis</taxon>
        <taxon>Microsporidia</taxon>
        <taxon>Tubulinosematoidea</taxon>
        <taxon>Tubulinosematidae</taxon>
        <taxon>Anncaliia</taxon>
    </lineage>
</organism>
<dbReference type="VEuPathDB" id="MicrosporidiaDB:H312_01953"/>
<dbReference type="HOGENOM" id="CLU_330921_0_0_1"/>
<protein>
    <submittedName>
        <fullName evidence="2">Uncharacterized protein</fullName>
    </submittedName>
</protein>
<dbReference type="OrthoDB" id="2192043at2759"/>
<name>A0A059F0K5_9MICR</name>
<dbReference type="Proteomes" id="UP000030655">
    <property type="component" value="Unassembled WGS sequence"/>
</dbReference>
<feature type="compositionally biased region" description="Low complexity" evidence="1">
    <location>
        <begin position="697"/>
        <end position="715"/>
    </location>
</feature>
<feature type="region of interest" description="Disordered" evidence="1">
    <location>
        <begin position="680"/>
        <end position="779"/>
    </location>
</feature>
<reference evidence="2 3" key="2">
    <citation type="submission" date="2014-03" db="EMBL/GenBank/DDBJ databases">
        <title>The Genome Sequence of Anncaliia algerae insect isolate PRA339.</title>
        <authorList>
            <consortium name="The Broad Institute Genome Sequencing Platform"/>
            <consortium name="The Broad Institute Genome Sequencing Center for Infectious Disease"/>
            <person name="Cuomo C."/>
            <person name="Becnel J."/>
            <person name="Sanscrainte N."/>
            <person name="Walker B."/>
            <person name="Young S.K."/>
            <person name="Zeng Q."/>
            <person name="Gargeya S."/>
            <person name="Fitzgerald M."/>
            <person name="Haas B."/>
            <person name="Abouelleil A."/>
            <person name="Alvarado L."/>
            <person name="Arachchi H.M."/>
            <person name="Berlin A.M."/>
            <person name="Chapman S.B."/>
            <person name="Dewar J."/>
            <person name="Goldberg J."/>
            <person name="Griggs A."/>
            <person name="Gujja S."/>
            <person name="Hansen M."/>
            <person name="Howarth C."/>
            <person name="Imamovic A."/>
            <person name="Larimer J."/>
            <person name="McCowan C."/>
            <person name="Murphy C."/>
            <person name="Neiman D."/>
            <person name="Pearson M."/>
            <person name="Priest M."/>
            <person name="Roberts A."/>
            <person name="Saif S."/>
            <person name="Shea T."/>
            <person name="Sisk P."/>
            <person name="Sykes S."/>
            <person name="Wortman J."/>
            <person name="Nusbaum C."/>
            <person name="Birren B."/>
        </authorList>
    </citation>
    <scope>NUCLEOTIDE SEQUENCE [LARGE SCALE GENOMIC DNA]</scope>
    <source>
        <strain evidence="2 3">PRA339</strain>
    </source>
</reference>
<proteinExistence type="predicted"/>
<feature type="compositionally biased region" description="Basic and acidic residues" evidence="1">
    <location>
        <begin position="745"/>
        <end position="776"/>
    </location>
</feature>
<accession>A0A059F0K5</accession>
<feature type="compositionally biased region" description="Polar residues" evidence="1">
    <location>
        <begin position="478"/>
        <end position="487"/>
    </location>
</feature>
<evidence type="ECO:0000256" key="1">
    <source>
        <dbReference type="SAM" id="MobiDB-lite"/>
    </source>
</evidence>
<feature type="compositionally biased region" description="Basic and acidic residues" evidence="1">
    <location>
        <begin position="716"/>
        <end position="729"/>
    </location>
</feature>
<feature type="compositionally biased region" description="Basic and acidic residues" evidence="1">
    <location>
        <begin position="488"/>
        <end position="508"/>
    </location>
</feature>
<dbReference type="AlphaFoldDB" id="A0A059F0K5"/>
<feature type="compositionally biased region" description="Polar residues" evidence="1">
    <location>
        <begin position="538"/>
        <end position="550"/>
    </location>
</feature>
<feature type="region of interest" description="Disordered" evidence="1">
    <location>
        <begin position="457"/>
        <end position="578"/>
    </location>
</feature>
<feature type="region of interest" description="Disordered" evidence="1">
    <location>
        <begin position="837"/>
        <end position="866"/>
    </location>
</feature>
<gene>
    <name evidence="2" type="ORF">H312_01953</name>
</gene>
<feature type="compositionally biased region" description="Basic and acidic residues" evidence="1">
    <location>
        <begin position="551"/>
        <end position="565"/>
    </location>
</feature>